<dbReference type="Proteomes" id="UP000317663">
    <property type="component" value="Unassembled WGS sequence"/>
</dbReference>
<dbReference type="RefSeq" id="WP_140473841.1">
    <property type="nucleotide sequence ID" value="NZ_RCZD01000008.1"/>
</dbReference>
<name>A0A502GE17_9GAMM</name>
<proteinExistence type="predicted"/>
<sequence length="293" mass="31551">MTTSKIITAIQAAITVTTTDQRDIKYLKNLMINLAKDAQGAPQTFVISDPRSECIWQKRIDAKTNLWAFNGPEVFIYGPQGQVSTRVDLLFDDGVRGYMLVGYRITAYAAGQKEKSITRTEGATTMQNNKVLSGLIKSAVSTLLGFDPTSAAIRNSSDIVSVVKETLQALSRESSSIMASAVILKSLQVQLPASVSFTLGMTTVSDHNVLDTGDKSIVTRLYSALMSSKDTELEMTAQFRDAVFSYGGMVSAFDAALEVFMLKARPSLRVSVLSASSSGSTVSVTLKLSKQGA</sequence>
<gene>
    <name evidence="1" type="ORF">EAH77_16225</name>
</gene>
<keyword evidence="2" id="KW-1185">Reference proteome</keyword>
<evidence type="ECO:0000313" key="1">
    <source>
        <dbReference type="EMBL" id="TPG60114.1"/>
    </source>
</evidence>
<organism evidence="1 2">
    <name type="scientific">Ewingella americana</name>
    <dbReference type="NCBI Taxonomy" id="41202"/>
    <lineage>
        <taxon>Bacteria</taxon>
        <taxon>Pseudomonadati</taxon>
        <taxon>Pseudomonadota</taxon>
        <taxon>Gammaproteobacteria</taxon>
        <taxon>Enterobacterales</taxon>
        <taxon>Yersiniaceae</taxon>
        <taxon>Ewingella</taxon>
    </lineage>
</organism>
<dbReference type="EMBL" id="RCZD01000008">
    <property type="protein sequence ID" value="TPG60114.1"/>
    <property type="molecule type" value="Genomic_DNA"/>
</dbReference>
<evidence type="ECO:0000313" key="2">
    <source>
        <dbReference type="Proteomes" id="UP000317663"/>
    </source>
</evidence>
<dbReference type="OrthoDB" id="121544at2"/>
<protein>
    <submittedName>
        <fullName evidence="1">Uncharacterized protein</fullName>
    </submittedName>
</protein>
<accession>A0A502GE17</accession>
<reference evidence="1 2" key="1">
    <citation type="journal article" date="2019" name="Environ. Microbiol.">
        <title>Species interactions and distinct microbial communities in high Arctic permafrost affected cryosols are associated with the CH4 and CO2 gas fluxes.</title>
        <authorList>
            <person name="Altshuler I."/>
            <person name="Hamel J."/>
            <person name="Turney S."/>
            <person name="Magnuson E."/>
            <person name="Levesque R."/>
            <person name="Greer C."/>
            <person name="Whyte L.G."/>
        </authorList>
    </citation>
    <scope>NUCLEOTIDE SEQUENCE [LARGE SCALE GENOMIC DNA]</scope>
    <source>
        <strain evidence="1 2">E4</strain>
    </source>
</reference>
<dbReference type="AlphaFoldDB" id="A0A502GE17"/>
<comment type="caution">
    <text evidence="1">The sequence shown here is derived from an EMBL/GenBank/DDBJ whole genome shotgun (WGS) entry which is preliminary data.</text>
</comment>